<dbReference type="GO" id="GO:0005975">
    <property type="term" value="P:carbohydrate metabolic process"/>
    <property type="evidence" value="ECO:0007669"/>
    <property type="project" value="UniProtKB-ARBA"/>
</dbReference>
<organism evidence="2 3">
    <name type="scientific">Lutibacter flavus</name>
    <dbReference type="NCBI Taxonomy" id="691689"/>
    <lineage>
        <taxon>Bacteria</taxon>
        <taxon>Pseudomonadati</taxon>
        <taxon>Bacteroidota</taxon>
        <taxon>Flavobacteriia</taxon>
        <taxon>Flavobacteriales</taxon>
        <taxon>Flavobacteriaceae</taxon>
        <taxon>Lutibacter</taxon>
    </lineage>
</organism>
<reference evidence="3" key="1">
    <citation type="submission" date="2017-06" db="EMBL/GenBank/DDBJ databases">
        <authorList>
            <person name="Varghese N."/>
            <person name="Submissions S."/>
        </authorList>
    </citation>
    <scope>NUCLEOTIDE SEQUENCE [LARGE SCALE GENOMIC DNA]</scope>
    <source>
        <strain evidence="3">DSM 27993</strain>
    </source>
</reference>
<keyword evidence="1" id="KW-1133">Transmembrane helix</keyword>
<protein>
    <recommendedName>
        <fullName evidence="4">GH16 domain-containing protein</fullName>
    </recommendedName>
</protein>
<dbReference type="Proteomes" id="UP000198412">
    <property type="component" value="Unassembled WGS sequence"/>
</dbReference>
<dbReference type="EMBL" id="FZNX01000005">
    <property type="protein sequence ID" value="SNR74874.1"/>
    <property type="molecule type" value="Genomic_DNA"/>
</dbReference>
<gene>
    <name evidence="2" type="ORF">SAMN04488111_2840</name>
</gene>
<dbReference type="InterPro" id="IPR013320">
    <property type="entry name" value="ConA-like_dom_sf"/>
</dbReference>
<evidence type="ECO:0000313" key="3">
    <source>
        <dbReference type="Proteomes" id="UP000198412"/>
    </source>
</evidence>
<evidence type="ECO:0000313" key="2">
    <source>
        <dbReference type="EMBL" id="SNR74874.1"/>
    </source>
</evidence>
<accession>A0A238YW73</accession>
<evidence type="ECO:0008006" key="4">
    <source>
        <dbReference type="Google" id="ProtNLM"/>
    </source>
</evidence>
<dbReference type="GO" id="GO:0004553">
    <property type="term" value="F:hydrolase activity, hydrolyzing O-glycosyl compounds"/>
    <property type="evidence" value="ECO:0007669"/>
    <property type="project" value="UniProtKB-ARBA"/>
</dbReference>
<sequence length="255" mass="29722">MKNIIIYNQPNKTSNLKNLIRFFGFVIFALSVPGCSYNTYSIVEFEKPIKYINDYTRWDFETLYGWVDGSQNMNEVINYNGNGVLNIYTRANTWDRPKIRTKDRIYNTGKYSWRVFVPEMGVGDMTSIGAFLYFDESHELDFEIGYGTSAVRQNLNATIDDLIVYTTSQGNPYNTAKHKIKRNQWYTLEIELLVVNGKYQAVWSIDNSELVRLDLSYGSSIPFYIFCSVENLTFLGDHIPHQDNYALFDYVEFSK</sequence>
<keyword evidence="1" id="KW-0472">Membrane</keyword>
<keyword evidence="3" id="KW-1185">Reference proteome</keyword>
<evidence type="ECO:0000256" key="1">
    <source>
        <dbReference type="SAM" id="Phobius"/>
    </source>
</evidence>
<dbReference type="RefSeq" id="WP_245857001.1">
    <property type="nucleotide sequence ID" value="NZ_FZNX01000005.1"/>
</dbReference>
<proteinExistence type="predicted"/>
<dbReference type="SUPFAM" id="SSF49899">
    <property type="entry name" value="Concanavalin A-like lectins/glucanases"/>
    <property type="match status" value="1"/>
</dbReference>
<keyword evidence="1" id="KW-0812">Transmembrane</keyword>
<feature type="transmembrane region" description="Helical" evidence="1">
    <location>
        <begin position="20"/>
        <end position="40"/>
    </location>
</feature>
<name>A0A238YW73_9FLAO</name>
<dbReference type="AlphaFoldDB" id="A0A238YW73"/>